<dbReference type="Pfam" id="PF09335">
    <property type="entry name" value="VTT_dom"/>
    <property type="match status" value="1"/>
</dbReference>
<feature type="transmembrane region" description="Helical" evidence="2">
    <location>
        <begin position="135"/>
        <end position="157"/>
    </location>
</feature>
<evidence type="ECO:0000313" key="4">
    <source>
        <dbReference type="EMBL" id="OKP85464.1"/>
    </source>
</evidence>
<sequence length="163" mass="18301">MEMVTEFISQFGYAAIVILLALGIVGLPIPDETLMVFVGYLASVHVLNYVLVILFSFIGSVAGMTISYTIGRKLGYSIIHKCGKWVGLTPKRYRKVKRWFAKYGVWTIFFSYFIPGVRHAAGYISGITTMPFKKYFLLCCIGAAVWTVLFVSIGFFVGQKFSF</sequence>
<gene>
    <name evidence="4" type="ORF">A3844_16155</name>
</gene>
<dbReference type="RefSeq" id="WP_074107971.1">
    <property type="nucleotide sequence ID" value="NZ_LVWI01000044.1"/>
</dbReference>
<dbReference type="InterPro" id="IPR051311">
    <property type="entry name" value="DedA_domain"/>
</dbReference>
<keyword evidence="2" id="KW-1133">Transmembrane helix</keyword>
<dbReference type="Proteomes" id="UP000186058">
    <property type="component" value="Unassembled WGS sequence"/>
</dbReference>
<evidence type="ECO:0000256" key="1">
    <source>
        <dbReference type="ARBA" id="ARBA00010792"/>
    </source>
</evidence>
<evidence type="ECO:0000259" key="3">
    <source>
        <dbReference type="Pfam" id="PF09335"/>
    </source>
</evidence>
<evidence type="ECO:0000256" key="2">
    <source>
        <dbReference type="SAM" id="Phobius"/>
    </source>
</evidence>
<keyword evidence="2" id="KW-0472">Membrane</keyword>
<reference evidence="4 5" key="1">
    <citation type="submission" date="2016-03" db="EMBL/GenBank/DDBJ databases">
        <authorList>
            <person name="Sant'Anna F.H."/>
            <person name="Ambrosini A."/>
            <person name="Souza R."/>
            <person name="Bach E."/>
            <person name="Fernandes G."/>
            <person name="Balsanelli E."/>
            <person name="Baura V.A."/>
            <person name="Souza E.M."/>
            <person name="Passaglia L."/>
        </authorList>
    </citation>
    <scope>NUCLEOTIDE SEQUENCE [LARGE SCALE GENOMIC DNA]</scope>
    <source>
        <strain evidence="4 5">P26E</strain>
    </source>
</reference>
<feature type="transmembrane region" description="Helical" evidence="2">
    <location>
        <begin position="12"/>
        <end position="29"/>
    </location>
</feature>
<dbReference type="PANTHER" id="PTHR42709">
    <property type="entry name" value="ALKALINE PHOSPHATASE LIKE PROTEIN"/>
    <property type="match status" value="1"/>
</dbReference>
<name>A0ABX3ELN4_9BACL</name>
<feature type="domain" description="VTT" evidence="3">
    <location>
        <begin position="29"/>
        <end position="154"/>
    </location>
</feature>
<dbReference type="EMBL" id="LVWI01000044">
    <property type="protein sequence ID" value="OKP85464.1"/>
    <property type="molecule type" value="Genomic_DNA"/>
</dbReference>
<comment type="caution">
    <text evidence="4">The sequence shown here is derived from an EMBL/GenBank/DDBJ whole genome shotgun (WGS) entry which is preliminary data.</text>
</comment>
<organism evidence="4 5">
    <name type="scientific">Paenibacillus helianthi</name>
    <dbReference type="NCBI Taxonomy" id="1349432"/>
    <lineage>
        <taxon>Bacteria</taxon>
        <taxon>Bacillati</taxon>
        <taxon>Bacillota</taxon>
        <taxon>Bacilli</taxon>
        <taxon>Bacillales</taxon>
        <taxon>Paenibacillaceae</taxon>
        <taxon>Paenibacillus</taxon>
    </lineage>
</organism>
<keyword evidence="2" id="KW-0812">Transmembrane</keyword>
<dbReference type="PANTHER" id="PTHR42709:SF9">
    <property type="entry name" value="ALKALINE PHOSPHATASE LIKE PROTEIN"/>
    <property type="match status" value="1"/>
</dbReference>
<proteinExistence type="inferred from homology"/>
<feature type="transmembrane region" description="Helical" evidence="2">
    <location>
        <begin position="99"/>
        <end position="115"/>
    </location>
</feature>
<keyword evidence="5" id="KW-1185">Reference proteome</keyword>
<accession>A0ABX3ELN4</accession>
<protein>
    <recommendedName>
        <fullName evidence="3">VTT domain-containing protein</fullName>
    </recommendedName>
</protein>
<comment type="similarity">
    <text evidence="1">Belongs to the DedA family.</text>
</comment>
<feature type="transmembrane region" description="Helical" evidence="2">
    <location>
        <begin position="49"/>
        <end position="71"/>
    </location>
</feature>
<dbReference type="InterPro" id="IPR032816">
    <property type="entry name" value="VTT_dom"/>
</dbReference>
<evidence type="ECO:0000313" key="5">
    <source>
        <dbReference type="Proteomes" id="UP000186058"/>
    </source>
</evidence>